<dbReference type="SUPFAM" id="SSF51445">
    <property type="entry name" value="(Trans)glycosidases"/>
    <property type="match status" value="1"/>
</dbReference>
<evidence type="ECO:0000313" key="17">
    <source>
        <dbReference type="EMBL" id="TVU51459.1"/>
    </source>
</evidence>
<dbReference type="InterPro" id="IPR033132">
    <property type="entry name" value="GH_1_N_CS"/>
</dbReference>
<evidence type="ECO:0000256" key="6">
    <source>
        <dbReference type="ARBA" id="ARBA00022729"/>
    </source>
</evidence>
<organism evidence="17 18">
    <name type="scientific">Eragrostis curvula</name>
    <name type="common">weeping love grass</name>
    <dbReference type="NCBI Taxonomy" id="38414"/>
    <lineage>
        <taxon>Eukaryota</taxon>
        <taxon>Viridiplantae</taxon>
        <taxon>Streptophyta</taxon>
        <taxon>Embryophyta</taxon>
        <taxon>Tracheophyta</taxon>
        <taxon>Spermatophyta</taxon>
        <taxon>Magnoliopsida</taxon>
        <taxon>Liliopsida</taxon>
        <taxon>Poales</taxon>
        <taxon>Poaceae</taxon>
        <taxon>PACMAD clade</taxon>
        <taxon>Chloridoideae</taxon>
        <taxon>Eragrostideae</taxon>
        <taxon>Eragrostidinae</taxon>
        <taxon>Eragrostis</taxon>
    </lineage>
</organism>
<comment type="similarity">
    <text evidence="2 15">Belongs to the glycosyl hydrolase 1 family.</text>
</comment>
<dbReference type="GO" id="GO:0004565">
    <property type="term" value="F:beta-galactosidase activity"/>
    <property type="evidence" value="ECO:0007669"/>
    <property type="project" value="UniProtKB-ARBA"/>
</dbReference>
<dbReference type="GO" id="GO:0033907">
    <property type="term" value="F:beta-D-fucosidase activity"/>
    <property type="evidence" value="ECO:0007669"/>
    <property type="project" value="UniProtKB-ARBA"/>
</dbReference>
<evidence type="ECO:0000256" key="1">
    <source>
        <dbReference type="ARBA" id="ARBA00004229"/>
    </source>
</evidence>
<keyword evidence="4" id="KW-0150">Chloroplast</keyword>
<keyword evidence="10" id="KW-0325">Glycoprotein</keyword>
<dbReference type="EMBL" id="RWGY01000002">
    <property type="protein sequence ID" value="TVU51459.1"/>
    <property type="molecule type" value="Genomic_DNA"/>
</dbReference>
<gene>
    <name evidence="17" type="ORF">EJB05_02891</name>
</gene>
<evidence type="ECO:0000256" key="5">
    <source>
        <dbReference type="ARBA" id="ARBA00022640"/>
    </source>
</evidence>
<evidence type="ECO:0000313" key="18">
    <source>
        <dbReference type="Proteomes" id="UP000324897"/>
    </source>
</evidence>
<evidence type="ECO:0000256" key="4">
    <source>
        <dbReference type="ARBA" id="ARBA00022528"/>
    </source>
</evidence>
<keyword evidence="18" id="KW-1185">Reference proteome</keyword>
<reference evidence="17 18" key="1">
    <citation type="journal article" date="2019" name="Sci. Rep.">
        <title>A high-quality genome of Eragrostis curvula grass provides insights into Poaceae evolution and supports new strategies to enhance forage quality.</title>
        <authorList>
            <person name="Carballo J."/>
            <person name="Santos B.A.C.M."/>
            <person name="Zappacosta D."/>
            <person name="Garbus I."/>
            <person name="Selva J.P."/>
            <person name="Gallo C.A."/>
            <person name="Diaz A."/>
            <person name="Albertini E."/>
            <person name="Caccamo M."/>
            <person name="Echenique V."/>
        </authorList>
    </citation>
    <scope>NUCLEOTIDE SEQUENCE [LARGE SCALE GENOMIC DNA]</scope>
    <source>
        <strain evidence="18">cv. Victoria</strain>
        <tissue evidence="17">Leaf</tissue>
    </source>
</reference>
<evidence type="ECO:0000256" key="10">
    <source>
        <dbReference type="ARBA" id="ARBA00023180"/>
    </source>
</evidence>
<keyword evidence="9" id="KW-1015">Disulfide bond</keyword>
<dbReference type="GO" id="GO:0005975">
    <property type="term" value="P:carbohydrate metabolic process"/>
    <property type="evidence" value="ECO:0007669"/>
    <property type="project" value="InterPro"/>
</dbReference>
<dbReference type="GO" id="GO:0102726">
    <property type="term" value="F:DIMBOA glucoside beta-D-glucosidase activity"/>
    <property type="evidence" value="ECO:0007669"/>
    <property type="project" value="UniProtKB-EC"/>
</dbReference>
<dbReference type="PANTHER" id="PTHR10353">
    <property type="entry name" value="GLYCOSYL HYDROLASE"/>
    <property type="match status" value="1"/>
</dbReference>
<keyword evidence="5" id="KW-0934">Plastid</keyword>
<dbReference type="GO" id="GO:0009507">
    <property type="term" value="C:chloroplast"/>
    <property type="evidence" value="ECO:0007669"/>
    <property type="project" value="UniProtKB-SubCell"/>
</dbReference>
<feature type="non-terminal residue" evidence="17">
    <location>
        <position position="1"/>
    </location>
</feature>
<evidence type="ECO:0000256" key="14">
    <source>
        <dbReference type="PROSITE-ProRule" id="PRU10055"/>
    </source>
</evidence>
<sequence length="525" mass="59214">MALLATAAITTTHIENAELGRKEGRPNSVSWRLSPARGYTLRLRSRAARISSDLGVEVVKPAKQVVTKKSFPPGFIFGAGTSSYQIEGGWNEGGKGPSTWDHYCHTYPEKIKFRHNGDVAVDSYHMYEEDVIMLKAMGMDAYRFSICWPRILPKGTLQGGINQEGINYYNNLINKLIENGIKPYVTLFHWEIPQALEEEYGSFLSPRIVNDYKNYAEVCFRNFGDRVKHWFTFNEPYVFCCNAYSIGKHAPGRCSPGGPCAVPSGDSLVEPYKVGHHLLLAHAEAARLYMKKYQDHQEGQIGIALVSMGYEPYDKNHHVHSQARDRSIDYNLGWFSRHVDYSPLYSPTLNTEDAYAEFETIGVDGHSIGEDTGTGWLCKYPEGLKNLLMVIRDRYGNPPIYITENGVGDYDDGNLPMEKALNDDVRLNYLKDHIAIVKESIDMGCKVRGHFSWSLIDNFEWQNGFTNRFGLIYVDHNDNLKRHMKKSAKWFAEFNGVARNEKQLAAGELSNGVPPSIPMPAATAA</sequence>
<evidence type="ECO:0000256" key="3">
    <source>
        <dbReference type="ARBA" id="ARBA00012857"/>
    </source>
</evidence>
<dbReference type="Gene3D" id="3.20.20.80">
    <property type="entry name" value="Glycosidases"/>
    <property type="match status" value="2"/>
</dbReference>
<keyword evidence="6" id="KW-0732">Signal</keyword>
<keyword evidence="8" id="KW-0809">Transit peptide</keyword>
<evidence type="ECO:0000256" key="12">
    <source>
        <dbReference type="ARBA" id="ARBA00048544"/>
    </source>
</evidence>
<dbReference type="Pfam" id="PF00232">
    <property type="entry name" value="Glyco_hydro_1"/>
    <property type="match status" value="2"/>
</dbReference>
<protein>
    <recommendedName>
        <fullName evidence="3">4-hydroxy-7-methoxy-3-oxo-3,4-dihydro-2H-1,4-benzoxazin-2-yl glucosidebeta-D-glucosidase</fullName>
        <ecNumber evidence="3">3.2.1.182</ecNumber>
    </recommendedName>
</protein>
<dbReference type="Proteomes" id="UP000324897">
    <property type="component" value="Chromosome 6"/>
</dbReference>
<proteinExistence type="inferred from homology"/>
<evidence type="ECO:0000256" key="9">
    <source>
        <dbReference type="ARBA" id="ARBA00023157"/>
    </source>
</evidence>
<dbReference type="PROSITE" id="PS00572">
    <property type="entry name" value="GLYCOSYL_HYDROL_F1_1"/>
    <property type="match status" value="1"/>
</dbReference>
<dbReference type="FunFam" id="3.20.20.80:FF:000020">
    <property type="entry name" value="Beta-glucosidase 12"/>
    <property type="match status" value="1"/>
</dbReference>
<comment type="catalytic activity">
    <reaction evidence="12">
        <text>DIBOA beta-D-glucoside + H2O = DIBOA + D-glucose</text>
        <dbReference type="Rhea" id="RHEA:33979"/>
        <dbReference type="ChEBI" id="CHEBI:4167"/>
        <dbReference type="ChEBI" id="CHEBI:15377"/>
        <dbReference type="ChEBI" id="CHEBI:63558"/>
        <dbReference type="ChEBI" id="CHEBI:63670"/>
        <dbReference type="EC" id="3.2.1.182"/>
    </reaction>
</comment>
<keyword evidence="7 16" id="KW-0378">Hydrolase</keyword>
<evidence type="ECO:0000256" key="2">
    <source>
        <dbReference type="ARBA" id="ARBA00010838"/>
    </source>
</evidence>
<evidence type="ECO:0000256" key="7">
    <source>
        <dbReference type="ARBA" id="ARBA00022801"/>
    </source>
</evidence>
<comment type="catalytic activity">
    <reaction evidence="13">
        <text>DIMBOA beta-D-glucoside + H2O = DIMBOA + D-glucose</text>
        <dbReference type="Rhea" id="RHEA:33975"/>
        <dbReference type="ChEBI" id="CHEBI:4167"/>
        <dbReference type="ChEBI" id="CHEBI:15377"/>
        <dbReference type="ChEBI" id="CHEBI:18048"/>
        <dbReference type="ChEBI" id="CHEBI:37573"/>
        <dbReference type="EC" id="3.2.1.182"/>
    </reaction>
</comment>
<accession>A0A5J9WTA6</accession>
<comment type="subcellular location">
    <subcellularLocation>
        <location evidence="1">Plastid</location>
        <location evidence="1">Chloroplast</location>
    </subcellularLocation>
</comment>
<dbReference type="PROSITE" id="PS00653">
    <property type="entry name" value="GLYCOSYL_HYDROL_F1_2"/>
    <property type="match status" value="1"/>
</dbReference>
<dbReference type="AlphaFoldDB" id="A0A5J9WTA6"/>
<dbReference type="PRINTS" id="PR00131">
    <property type="entry name" value="GLHYDRLASE1"/>
</dbReference>
<dbReference type="InterPro" id="IPR018120">
    <property type="entry name" value="Glyco_hydro_1_AS"/>
</dbReference>
<dbReference type="InterPro" id="IPR001360">
    <property type="entry name" value="Glyco_hydro_1"/>
</dbReference>
<dbReference type="Gramene" id="TVU51459">
    <property type="protein sequence ID" value="TVU51459"/>
    <property type="gene ID" value="EJB05_02891"/>
</dbReference>
<feature type="active site" description="Nucleophile" evidence="14">
    <location>
        <position position="404"/>
    </location>
</feature>
<name>A0A5J9WTA6_9POAL</name>
<keyword evidence="11 16" id="KW-0326">Glycosidase</keyword>
<evidence type="ECO:0000256" key="15">
    <source>
        <dbReference type="RuleBase" id="RU003690"/>
    </source>
</evidence>
<dbReference type="PANTHER" id="PTHR10353:SF326">
    <property type="entry name" value="4-HYDROXY-7-METHOXY-3-OXO-3,4-DIHYDRO-2H-1,4-BENZOXAZIN-2-YL GLUCOSIDE BETA-D-GLUCOSIDASE 1, CHLOROPLASTIC"/>
    <property type="match status" value="1"/>
</dbReference>
<evidence type="ECO:0000256" key="16">
    <source>
        <dbReference type="RuleBase" id="RU004468"/>
    </source>
</evidence>
<dbReference type="OrthoDB" id="774279at2759"/>
<evidence type="ECO:0000256" key="13">
    <source>
        <dbReference type="ARBA" id="ARBA00049199"/>
    </source>
</evidence>
<comment type="caution">
    <text evidence="17">The sequence shown here is derived from an EMBL/GenBank/DDBJ whole genome shotgun (WGS) entry which is preliminary data.</text>
</comment>
<evidence type="ECO:0000256" key="11">
    <source>
        <dbReference type="ARBA" id="ARBA00023295"/>
    </source>
</evidence>
<dbReference type="EC" id="3.2.1.182" evidence="3"/>
<evidence type="ECO:0000256" key="8">
    <source>
        <dbReference type="ARBA" id="ARBA00022946"/>
    </source>
</evidence>
<dbReference type="GO" id="GO:0008422">
    <property type="term" value="F:beta-glucosidase activity"/>
    <property type="evidence" value="ECO:0007669"/>
    <property type="project" value="UniProtKB-ARBA"/>
</dbReference>
<dbReference type="InterPro" id="IPR017853">
    <property type="entry name" value="GH"/>
</dbReference>